<comment type="caution">
    <text evidence="3">The sequence shown here is derived from an EMBL/GenBank/DDBJ whole genome shotgun (WGS) entry which is preliminary data.</text>
</comment>
<dbReference type="SUPFAM" id="SSF51430">
    <property type="entry name" value="NAD(P)-linked oxidoreductase"/>
    <property type="match status" value="1"/>
</dbReference>
<feature type="domain" description="NADP-dependent oxidoreductase" evidence="2">
    <location>
        <begin position="16"/>
        <end position="320"/>
    </location>
</feature>
<evidence type="ECO:0000313" key="4">
    <source>
        <dbReference type="Proteomes" id="UP000664277"/>
    </source>
</evidence>
<evidence type="ECO:0000259" key="2">
    <source>
        <dbReference type="Pfam" id="PF00248"/>
    </source>
</evidence>
<dbReference type="CDD" id="cd19091">
    <property type="entry name" value="AKR_PsAKR"/>
    <property type="match status" value="1"/>
</dbReference>
<dbReference type="EMBL" id="JAFLCK010000010">
    <property type="protein sequence ID" value="MBN8660422.1"/>
    <property type="molecule type" value="Genomic_DNA"/>
</dbReference>
<evidence type="ECO:0000256" key="1">
    <source>
        <dbReference type="ARBA" id="ARBA00023002"/>
    </source>
</evidence>
<dbReference type="InterPro" id="IPR023210">
    <property type="entry name" value="NADP_OxRdtase_dom"/>
</dbReference>
<accession>A0A8J7PM35</accession>
<dbReference type="PANTHER" id="PTHR43364">
    <property type="entry name" value="NADH-SPECIFIC METHYLGLYOXAL REDUCTASE-RELATED"/>
    <property type="match status" value="1"/>
</dbReference>
<dbReference type="PANTHER" id="PTHR43364:SF18">
    <property type="entry name" value="OXIDOREDUCTASE"/>
    <property type="match status" value="1"/>
</dbReference>
<evidence type="ECO:0000313" key="3">
    <source>
        <dbReference type="EMBL" id="MBN8660422.1"/>
    </source>
</evidence>
<dbReference type="Proteomes" id="UP000664277">
    <property type="component" value="Unassembled WGS sequence"/>
</dbReference>
<dbReference type="GO" id="GO:0005829">
    <property type="term" value="C:cytosol"/>
    <property type="evidence" value="ECO:0007669"/>
    <property type="project" value="TreeGrafter"/>
</dbReference>
<dbReference type="InterPro" id="IPR036812">
    <property type="entry name" value="NAD(P)_OxRdtase_dom_sf"/>
</dbReference>
<dbReference type="Pfam" id="PF00248">
    <property type="entry name" value="Aldo_ket_red"/>
    <property type="match status" value="1"/>
</dbReference>
<name>A0A8J7PM35_9BACT</name>
<proteinExistence type="predicted"/>
<dbReference type="GO" id="GO:0016491">
    <property type="term" value="F:oxidoreductase activity"/>
    <property type="evidence" value="ECO:0007669"/>
    <property type="project" value="UniProtKB-KW"/>
</dbReference>
<dbReference type="Gene3D" id="3.20.20.100">
    <property type="entry name" value="NADP-dependent oxidoreductase domain"/>
    <property type="match status" value="1"/>
</dbReference>
<dbReference type="AlphaFoldDB" id="A0A8J7PM35"/>
<keyword evidence="1" id="KW-0560">Oxidoreductase</keyword>
<dbReference type="FunFam" id="3.20.20.100:FF:000004">
    <property type="entry name" value="Oxidoreductase, aldo/keto reductase"/>
    <property type="match status" value="1"/>
</dbReference>
<dbReference type="InterPro" id="IPR050523">
    <property type="entry name" value="AKR_Detox_Biosynth"/>
</dbReference>
<sequence length="357" mass="39605">MKYKTLGDTGLLVSTLCFGAMTFHGGSKLFKMIGATQQDEADQLIKACVDKGVNFFDTADVYSEGGSEEMLGQAFRNLGIQRKDVVIATKCFGRVGKGHNDIGASRKHIIEAVDASLRRLQTDYIDLYQIHGTDTVTPIEETLRALDTLVNQGKVRYVGCSNWAAWRLQRALDISEFKNLARFDTLQAYYSIAGRDLERELIPLMEHSKTGLLVWSPLAGGLLSGKFSRDNQKPENSRRSEFDFPLVDKERAWRILDVIRPIAEELHASVAQVALAWLLAKPAVTSVIIGAKNLSQLEDNIKAVDVTLSAAHMSALDQVSQLPPEYPGWMVPFQTADRLDPNLDLWSHLKDAVSVGK</sequence>
<gene>
    <name evidence="3" type="ORF">J0M35_08685</name>
</gene>
<dbReference type="PRINTS" id="PR00069">
    <property type="entry name" value="ALDKETRDTASE"/>
</dbReference>
<reference evidence="3" key="1">
    <citation type="submission" date="2021-02" db="EMBL/GenBank/DDBJ databases">
        <title>Genome-Resolved Metagenomics of a Microbial Community Performing Photosynthetic Biological Nutrient Removal.</title>
        <authorList>
            <person name="Mcdaniel E.A."/>
        </authorList>
    </citation>
    <scope>NUCLEOTIDE SEQUENCE</scope>
    <source>
        <strain evidence="3">UWPOB_OBS1</strain>
    </source>
</reference>
<organism evidence="3 4">
    <name type="scientific">Candidatus Obscuribacter phosphatis</name>
    <dbReference type="NCBI Taxonomy" id="1906157"/>
    <lineage>
        <taxon>Bacteria</taxon>
        <taxon>Bacillati</taxon>
        <taxon>Candidatus Melainabacteria</taxon>
        <taxon>Candidatus Obscuribacterales</taxon>
        <taxon>Candidatus Obscuribacteraceae</taxon>
        <taxon>Candidatus Obscuribacter</taxon>
    </lineage>
</organism>
<dbReference type="InterPro" id="IPR020471">
    <property type="entry name" value="AKR"/>
</dbReference>
<protein>
    <submittedName>
        <fullName evidence="3">Aldo/keto reductase</fullName>
    </submittedName>
</protein>